<name>A0A1T4W4Q1_9BACT</name>
<keyword evidence="2" id="KW-1185">Reference proteome</keyword>
<proteinExistence type="predicted"/>
<dbReference type="EMBL" id="FUYA01000004">
    <property type="protein sequence ID" value="SKA72222.1"/>
    <property type="molecule type" value="Genomic_DNA"/>
</dbReference>
<dbReference type="STRING" id="1121442.SAMN02745702_01624"/>
<dbReference type="AlphaFoldDB" id="A0A1T4W4Q1"/>
<dbReference type="Proteomes" id="UP000189733">
    <property type="component" value="Unassembled WGS sequence"/>
</dbReference>
<reference evidence="1 2" key="1">
    <citation type="submission" date="2017-02" db="EMBL/GenBank/DDBJ databases">
        <authorList>
            <person name="Peterson S.W."/>
        </authorList>
    </citation>
    <scope>NUCLEOTIDE SEQUENCE [LARGE SCALE GENOMIC DNA]</scope>
    <source>
        <strain evidence="1 2">DSM 18034</strain>
    </source>
</reference>
<evidence type="ECO:0000313" key="2">
    <source>
        <dbReference type="Proteomes" id="UP000189733"/>
    </source>
</evidence>
<sequence>MKRVKKTQISNDADIQKPFFLPNTQYSVDLPPTGSISTIIGVLRPR</sequence>
<accession>A0A1T4W4Q1</accession>
<organism evidence="1 2">
    <name type="scientific">Desulfobaculum bizertense DSM 18034</name>
    <dbReference type="NCBI Taxonomy" id="1121442"/>
    <lineage>
        <taxon>Bacteria</taxon>
        <taxon>Pseudomonadati</taxon>
        <taxon>Thermodesulfobacteriota</taxon>
        <taxon>Desulfovibrionia</taxon>
        <taxon>Desulfovibrionales</taxon>
        <taxon>Desulfovibrionaceae</taxon>
        <taxon>Desulfobaculum</taxon>
    </lineage>
</organism>
<protein>
    <submittedName>
        <fullName evidence="1">Uncharacterized protein</fullName>
    </submittedName>
</protein>
<gene>
    <name evidence="1" type="ORF">SAMN02745702_01624</name>
</gene>
<evidence type="ECO:0000313" key="1">
    <source>
        <dbReference type="EMBL" id="SKA72222.1"/>
    </source>
</evidence>